<evidence type="ECO:0000313" key="4">
    <source>
        <dbReference type="Proteomes" id="UP000239203"/>
    </source>
</evidence>
<dbReference type="Proteomes" id="UP000239203">
    <property type="component" value="Unassembled WGS sequence"/>
</dbReference>
<evidence type="ECO:0000256" key="1">
    <source>
        <dbReference type="SAM" id="SignalP"/>
    </source>
</evidence>
<dbReference type="SUPFAM" id="SSF81296">
    <property type="entry name" value="E set domains"/>
    <property type="match status" value="1"/>
</dbReference>
<sequence>MPRKLAAVLLGLLLFPVVAASARSTPDTGKPDPSVTTGVVRSTIALPLADDVLPVGVPVLFAGEASYDGPVAKRVTAVDISFDAGRTWLRAQGTGPWSIEHAFTAPGARSVISRATAEDEVEVWQTALPLHAGTGPLPKLACERCEFWQPNRGDTRYLRIDDDPRPVELGIRFAVDRPGHITGVLGYNFYDQGRGERVGRLWSADGKLLAEAGPATWFSNEFTFDTPVPVRPGQTYVASYYTPYGRYPVTARHFTATTVRAPFITRPNAGVYRYADEGPVPESGGFPDKSFEASYYWTIPIFAPTR</sequence>
<name>A0A2S6GWG2_9PSEU</name>
<dbReference type="Pfam" id="PF13313">
    <property type="entry name" value="DUF4082"/>
    <property type="match status" value="1"/>
</dbReference>
<dbReference type="AlphaFoldDB" id="A0A2S6GWG2"/>
<dbReference type="Gene3D" id="2.60.40.650">
    <property type="match status" value="1"/>
</dbReference>
<gene>
    <name evidence="3" type="ORF">CLV40_103130</name>
</gene>
<dbReference type="RefSeq" id="WP_181043359.1">
    <property type="nucleotide sequence ID" value="NZ_CP154825.1"/>
</dbReference>
<proteinExistence type="predicted"/>
<keyword evidence="4" id="KW-1185">Reference proteome</keyword>
<comment type="caution">
    <text evidence="3">The sequence shown here is derived from an EMBL/GenBank/DDBJ whole genome shotgun (WGS) entry which is preliminary data.</text>
</comment>
<keyword evidence="1" id="KW-0732">Signal</keyword>
<dbReference type="InterPro" id="IPR025141">
    <property type="entry name" value="DUF4082"/>
</dbReference>
<evidence type="ECO:0000313" key="3">
    <source>
        <dbReference type="EMBL" id="PPK69520.1"/>
    </source>
</evidence>
<protein>
    <submittedName>
        <fullName evidence="3">Uncharacterized protein DUF4082</fullName>
    </submittedName>
</protein>
<feature type="chain" id="PRO_5039229809" evidence="1">
    <location>
        <begin position="20"/>
        <end position="306"/>
    </location>
</feature>
<organism evidence="3 4">
    <name type="scientific">Actinokineospora auranticolor</name>
    <dbReference type="NCBI Taxonomy" id="155976"/>
    <lineage>
        <taxon>Bacteria</taxon>
        <taxon>Bacillati</taxon>
        <taxon>Actinomycetota</taxon>
        <taxon>Actinomycetes</taxon>
        <taxon>Pseudonocardiales</taxon>
        <taxon>Pseudonocardiaceae</taxon>
        <taxon>Actinokineospora</taxon>
    </lineage>
</organism>
<feature type="signal peptide" evidence="1">
    <location>
        <begin position="1"/>
        <end position="19"/>
    </location>
</feature>
<evidence type="ECO:0000259" key="2">
    <source>
        <dbReference type="Pfam" id="PF13313"/>
    </source>
</evidence>
<accession>A0A2S6GWG2</accession>
<dbReference type="InterPro" id="IPR014756">
    <property type="entry name" value="Ig_E-set"/>
</dbReference>
<dbReference type="EMBL" id="PTIX01000003">
    <property type="protein sequence ID" value="PPK69520.1"/>
    <property type="molecule type" value="Genomic_DNA"/>
</dbReference>
<reference evidence="3 4" key="1">
    <citation type="submission" date="2018-02" db="EMBL/GenBank/DDBJ databases">
        <title>Genomic Encyclopedia of Archaeal and Bacterial Type Strains, Phase II (KMG-II): from individual species to whole genera.</title>
        <authorList>
            <person name="Goeker M."/>
        </authorList>
    </citation>
    <scope>NUCLEOTIDE SEQUENCE [LARGE SCALE GENOMIC DNA]</scope>
    <source>
        <strain evidence="3 4">YU 961-1</strain>
    </source>
</reference>
<feature type="domain" description="DUF4082" evidence="2">
    <location>
        <begin position="161"/>
        <end position="297"/>
    </location>
</feature>